<dbReference type="AlphaFoldDB" id="A0A1Q9YHU4"/>
<comment type="caution">
    <text evidence="1">The sequence shown here is derived from an EMBL/GenBank/DDBJ whole genome shotgun (WGS) entry which is preliminary data.</text>
</comment>
<dbReference type="Proteomes" id="UP000186758">
    <property type="component" value="Unassembled WGS sequence"/>
</dbReference>
<proteinExistence type="predicted"/>
<evidence type="ECO:0000313" key="2">
    <source>
        <dbReference type="Proteomes" id="UP000186758"/>
    </source>
</evidence>
<protein>
    <submittedName>
        <fullName evidence="1">Uncharacterized protein</fullName>
    </submittedName>
</protein>
<sequence>MFRFVYCLNIYVRTHISLKTAQWVNKAGLNVQIMWPKSRIEKAQIQNREGAKKKLTVTNIRVGSESRNVLVKRFFPQL</sequence>
<accession>A0A1Q9YHU4</accession>
<gene>
    <name evidence="1" type="ORF">BO223_10695</name>
</gene>
<organism evidence="1 2">
    <name type="scientific">Faecalibaculum rodentium</name>
    <dbReference type="NCBI Taxonomy" id="1702221"/>
    <lineage>
        <taxon>Bacteria</taxon>
        <taxon>Bacillati</taxon>
        <taxon>Bacillota</taxon>
        <taxon>Erysipelotrichia</taxon>
        <taxon>Erysipelotrichales</taxon>
        <taxon>Erysipelotrichaceae</taxon>
        <taxon>Faecalibaculum</taxon>
    </lineage>
</organism>
<reference evidence="1 2" key="1">
    <citation type="submission" date="2016-11" db="EMBL/GenBank/DDBJ databases">
        <title>Description of two novel members of the family Erysipelotrichaceae: Ileibacterium lipovorans gen. nov., sp. nov. and Dubosiella newyorkensis, gen. nov., sp. nov.</title>
        <authorList>
            <person name="Cox L.M."/>
            <person name="Sohn J."/>
            <person name="Tyrrell K.L."/>
            <person name="Citron D.M."/>
            <person name="Lawson P.A."/>
            <person name="Patel N.B."/>
            <person name="Iizumi T."/>
            <person name="Perez-Perez G.I."/>
            <person name="Goldstein E.J."/>
            <person name="Blaser M.J."/>
        </authorList>
    </citation>
    <scope>NUCLEOTIDE SEQUENCE [LARGE SCALE GENOMIC DNA]</scope>
    <source>
        <strain evidence="1 2">NYU-BL-K8</strain>
    </source>
</reference>
<name>A0A1Q9YHU4_9FIRM</name>
<evidence type="ECO:0000313" key="1">
    <source>
        <dbReference type="EMBL" id="OLU43764.1"/>
    </source>
</evidence>
<dbReference type="EMBL" id="MPJZ01000092">
    <property type="protein sequence ID" value="OLU43764.1"/>
    <property type="molecule type" value="Genomic_DNA"/>
</dbReference>